<reference evidence="2 3" key="1">
    <citation type="journal article" date="2018" name="Syst. Appl. Microbiol.">
        <title>A new symbiotic nanoarchaeote (Candidatus Nanoclepta minutus) and its host (Zestosphaera tikiterensis gen. nov., sp. nov.) from a New Zealand hot spring.</title>
        <authorList>
            <person name="St John E."/>
            <person name="Liu Y."/>
            <person name="Podar M."/>
            <person name="Stott M.B."/>
            <person name="Meneghin J."/>
            <person name="Chen Z."/>
            <person name="Lagutin K."/>
            <person name="Mitchell K."/>
            <person name="Reysenbach A.L."/>
        </authorList>
    </citation>
    <scope>NUCLEOTIDE SEQUENCE [LARGE SCALE GENOMIC DNA]</scope>
    <source>
        <strain evidence="2">NZ3</strain>
    </source>
</reference>
<dbReference type="PROSITE" id="PS51462">
    <property type="entry name" value="NUDIX"/>
    <property type="match status" value="1"/>
</dbReference>
<organism evidence="2 3">
    <name type="scientific">Zestosphaera tikiterensis</name>
    <dbReference type="NCBI Taxonomy" id="1973259"/>
    <lineage>
        <taxon>Archaea</taxon>
        <taxon>Thermoproteota</taxon>
        <taxon>Thermoprotei</taxon>
        <taxon>Desulfurococcales</taxon>
        <taxon>Desulfurococcaceae</taxon>
        <taxon>Zestosphaera</taxon>
    </lineage>
</organism>
<evidence type="ECO:0000313" key="3">
    <source>
        <dbReference type="Proteomes" id="UP000244093"/>
    </source>
</evidence>
<accession>A0A2R7Y5G2</accession>
<protein>
    <recommendedName>
        <fullName evidence="1">Nudix hydrolase domain-containing protein</fullName>
    </recommendedName>
</protein>
<dbReference type="AlphaFoldDB" id="A0A2R7Y5G2"/>
<dbReference type="Proteomes" id="UP000244093">
    <property type="component" value="Unassembled WGS sequence"/>
</dbReference>
<dbReference type="InterPro" id="IPR015797">
    <property type="entry name" value="NUDIX_hydrolase-like_dom_sf"/>
</dbReference>
<dbReference type="SUPFAM" id="SSF55811">
    <property type="entry name" value="Nudix"/>
    <property type="match status" value="1"/>
</dbReference>
<gene>
    <name evidence="2" type="ORF">B7O98_04695</name>
</gene>
<evidence type="ECO:0000259" key="1">
    <source>
        <dbReference type="PROSITE" id="PS51462"/>
    </source>
</evidence>
<dbReference type="Pfam" id="PF00293">
    <property type="entry name" value="NUDIX"/>
    <property type="match status" value="1"/>
</dbReference>
<dbReference type="EMBL" id="NBVN01000003">
    <property type="protein sequence ID" value="PUA32754.1"/>
    <property type="molecule type" value="Genomic_DNA"/>
</dbReference>
<comment type="caution">
    <text evidence="2">The sequence shown here is derived from an EMBL/GenBank/DDBJ whole genome shotgun (WGS) entry which is preliminary data.</text>
</comment>
<feature type="domain" description="Nudix hydrolase" evidence="1">
    <location>
        <begin position="4"/>
        <end position="145"/>
    </location>
</feature>
<proteinExistence type="predicted"/>
<dbReference type="Gene3D" id="3.90.79.10">
    <property type="entry name" value="Nucleoside Triphosphate Pyrophosphohydrolase"/>
    <property type="match status" value="1"/>
</dbReference>
<sequence>MVMEVRVGLFAGIFDGGGKLLLRRRKREGSEAPCLYEGDWELPGGTMEEENIWRARNEKIIGEELAREVEEETGLLIQVPPIPTMHPVLYIDKEKRIVDFAFIIPVGVINQRPTKGENIYVSPKELKELAERPEGERLVSGWGKRMCKMALIAFTYSPNPQYREEAKRMLLEIQQHQ</sequence>
<dbReference type="InterPro" id="IPR000086">
    <property type="entry name" value="NUDIX_hydrolase_dom"/>
</dbReference>
<evidence type="ECO:0000313" key="2">
    <source>
        <dbReference type="EMBL" id="PUA32754.1"/>
    </source>
</evidence>
<name>A0A2R7Y5G2_9CREN</name>